<dbReference type="Pfam" id="PF05730">
    <property type="entry name" value="CFEM"/>
    <property type="match status" value="1"/>
</dbReference>
<dbReference type="InterPro" id="IPR008427">
    <property type="entry name" value="Extracellular_membr_CFEM_dom"/>
</dbReference>
<evidence type="ECO:0000256" key="4">
    <source>
        <dbReference type="ARBA" id="ARBA00023157"/>
    </source>
</evidence>
<keyword evidence="3 6" id="KW-0732">Signal</keyword>
<evidence type="ECO:0000256" key="2">
    <source>
        <dbReference type="ARBA" id="ARBA00022525"/>
    </source>
</evidence>
<feature type="signal peptide" evidence="6">
    <location>
        <begin position="1"/>
        <end position="21"/>
    </location>
</feature>
<organism evidence="8 9">
    <name type="scientific">Sistotremastrum suecicum HHB10207 ss-3</name>
    <dbReference type="NCBI Taxonomy" id="1314776"/>
    <lineage>
        <taxon>Eukaryota</taxon>
        <taxon>Fungi</taxon>
        <taxon>Dikarya</taxon>
        <taxon>Basidiomycota</taxon>
        <taxon>Agaricomycotina</taxon>
        <taxon>Agaricomycetes</taxon>
        <taxon>Sistotremastrales</taxon>
        <taxon>Sistotremastraceae</taxon>
        <taxon>Sistotremastrum</taxon>
    </lineage>
</organism>
<keyword evidence="9" id="KW-1185">Reference proteome</keyword>
<keyword evidence="2" id="KW-0964">Secreted</keyword>
<dbReference type="PROSITE" id="PS52012">
    <property type="entry name" value="CFEM"/>
    <property type="match status" value="1"/>
</dbReference>
<proteinExistence type="predicted"/>
<evidence type="ECO:0000313" key="9">
    <source>
        <dbReference type="Proteomes" id="UP000076798"/>
    </source>
</evidence>
<dbReference type="EMBL" id="KV428017">
    <property type="protein sequence ID" value="KZT41922.1"/>
    <property type="molecule type" value="Genomic_DNA"/>
</dbReference>
<name>A0A166GQY9_9AGAM</name>
<dbReference type="GO" id="GO:0005576">
    <property type="term" value="C:extracellular region"/>
    <property type="evidence" value="ECO:0007669"/>
    <property type="project" value="UniProtKB-SubCell"/>
</dbReference>
<dbReference type="AlphaFoldDB" id="A0A166GQY9"/>
<accession>A0A166GQY9</accession>
<comment type="subcellular location">
    <subcellularLocation>
        <location evidence="1">Secreted</location>
    </subcellularLocation>
</comment>
<evidence type="ECO:0000259" key="7">
    <source>
        <dbReference type="PROSITE" id="PS52012"/>
    </source>
</evidence>
<feature type="compositionally biased region" description="Low complexity" evidence="5">
    <location>
        <begin position="153"/>
        <end position="185"/>
    </location>
</feature>
<dbReference type="OrthoDB" id="3267106at2759"/>
<feature type="chain" id="PRO_5007874088" description="CFEM domain-containing protein" evidence="6">
    <location>
        <begin position="22"/>
        <end position="210"/>
    </location>
</feature>
<keyword evidence="4" id="KW-1015">Disulfide bond</keyword>
<evidence type="ECO:0000256" key="5">
    <source>
        <dbReference type="SAM" id="MobiDB-lite"/>
    </source>
</evidence>
<evidence type="ECO:0000313" key="8">
    <source>
        <dbReference type="EMBL" id="KZT41922.1"/>
    </source>
</evidence>
<dbReference type="SMART" id="SM00747">
    <property type="entry name" value="CFEM"/>
    <property type="match status" value="1"/>
</dbReference>
<evidence type="ECO:0000256" key="3">
    <source>
        <dbReference type="ARBA" id="ARBA00022729"/>
    </source>
</evidence>
<sequence length="210" mass="21771">MRSAYIRLWLFLSLSFAFCQADLALNSSSTSLFLPTTTIITTSVNNHTTTITSLITAAPSQSTNTTASTTTTATLPSLSDTPVCTVQCFEQSVSAAGCDSEAAVSCYCTRANFTSALAECVFNTCPSDQLQSSEQLASQFCDVQNVTLSFPIPTSSSSTSTSSTSSSTPTSSGTTTSSSASSSPSANDADRNSQPGRLSALLLIPCLLLL</sequence>
<protein>
    <recommendedName>
        <fullName evidence="7">CFEM domain-containing protein</fullName>
    </recommendedName>
</protein>
<evidence type="ECO:0000256" key="1">
    <source>
        <dbReference type="ARBA" id="ARBA00004613"/>
    </source>
</evidence>
<dbReference type="Proteomes" id="UP000076798">
    <property type="component" value="Unassembled WGS sequence"/>
</dbReference>
<evidence type="ECO:0000256" key="6">
    <source>
        <dbReference type="SAM" id="SignalP"/>
    </source>
</evidence>
<feature type="domain" description="CFEM" evidence="7">
    <location>
        <begin position="55"/>
        <end position="168"/>
    </location>
</feature>
<feature type="region of interest" description="Disordered" evidence="5">
    <location>
        <begin position="153"/>
        <end position="194"/>
    </location>
</feature>
<gene>
    <name evidence="8" type="ORF">SISSUDRAFT_1042167</name>
</gene>
<reference evidence="8 9" key="1">
    <citation type="journal article" date="2016" name="Mol. Biol. Evol.">
        <title>Comparative Genomics of Early-Diverging Mushroom-Forming Fungi Provides Insights into the Origins of Lignocellulose Decay Capabilities.</title>
        <authorList>
            <person name="Nagy L.G."/>
            <person name="Riley R."/>
            <person name="Tritt A."/>
            <person name="Adam C."/>
            <person name="Daum C."/>
            <person name="Floudas D."/>
            <person name="Sun H."/>
            <person name="Yadav J.S."/>
            <person name="Pangilinan J."/>
            <person name="Larsson K.H."/>
            <person name="Matsuura K."/>
            <person name="Barry K."/>
            <person name="Labutti K."/>
            <person name="Kuo R."/>
            <person name="Ohm R.A."/>
            <person name="Bhattacharya S.S."/>
            <person name="Shirouzu T."/>
            <person name="Yoshinaga Y."/>
            <person name="Martin F.M."/>
            <person name="Grigoriev I.V."/>
            <person name="Hibbett D.S."/>
        </authorList>
    </citation>
    <scope>NUCLEOTIDE SEQUENCE [LARGE SCALE GENOMIC DNA]</scope>
    <source>
        <strain evidence="8 9">HHB10207 ss-3</strain>
    </source>
</reference>